<gene>
    <name evidence="3" type="ORF">EDD74_1194</name>
    <name evidence="2" type="ORF">FAEUMB_31180</name>
</gene>
<dbReference type="EMBL" id="BHEO01000008">
    <property type="protein sequence ID" value="GBU06577.1"/>
    <property type="molecule type" value="Genomic_DNA"/>
</dbReference>
<comment type="caution">
    <text evidence="3">The sequence shown here is derived from an EMBL/GenBank/DDBJ whole genome shotgun (WGS) entry which is preliminary data.</text>
</comment>
<accession>A0A4R3JKM2</accession>
<feature type="region of interest" description="Disordered" evidence="1">
    <location>
        <begin position="1"/>
        <end position="21"/>
    </location>
</feature>
<keyword evidence="5" id="KW-1185">Reference proteome</keyword>
<dbReference type="EMBL" id="SLZV01000019">
    <property type="protein sequence ID" value="TCS66106.1"/>
    <property type="molecule type" value="Genomic_DNA"/>
</dbReference>
<organism evidence="3 4">
    <name type="scientific">Faecalimonas umbilicata</name>
    <dbReference type="NCBI Taxonomy" id="1912855"/>
    <lineage>
        <taxon>Bacteria</taxon>
        <taxon>Bacillati</taxon>
        <taxon>Bacillota</taxon>
        <taxon>Clostridia</taxon>
        <taxon>Lachnospirales</taxon>
        <taxon>Lachnospiraceae</taxon>
        <taxon>Faecalimonas</taxon>
    </lineage>
</organism>
<evidence type="ECO:0000313" key="2">
    <source>
        <dbReference type="EMBL" id="GBU06577.1"/>
    </source>
</evidence>
<protein>
    <submittedName>
        <fullName evidence="3">Uncharacterized protein</fullName>
    </submittedName>
</protein>
<evidence type="ECO:0000313" key="5">
    <source>
        <dbReference type="Proteomes" id="UP000702954"/>
    </source>
</evidence>
<dbReference type="Proteomes" id="UP000702954">
    <property type="component" value="Unassembled WGS sequence"/>
</dbReference>
<sequence length="52" mass="5923">MIHKFPKGEKQKIKNNKQAEEVHKKVTKTYTEEEVLAILNLIQNSGGTENGK</sequence>
<evidence type="ECO:0000313" key="4">
    <source>
        <dbReference type="Proteomes" id="UP000294613"/>
    </source>
</evidence>
<dbReference type="AlphaFoldDB" id="A0A4R3JKM2"/>
<reference evidence="2 5" key="1">
    <citation type="journal article" date="2018" name="Int. J. Syst. Evol. Microbiol.">
        <title>Draft Genome Sequence of Faecalimonas umbilicata JCM 30896T, an Acetate-Producing Bacterium Isolated from Human Feces.</title>
        <authorList>
            <person name="Sakamoto M."/>
            <person name="Ikeyama N."/>
            <person name="Yuki M."/>
            <person name="Ohkuma M."/>
        </authorList>
    </citation>
    <scope>NUCLEOTIDE SEQUENCE [LARGE SCALE GENOMIC DNA]</scope>
    <source>
        <strain evidence="2 5">EGH7</strain>
    </source>
</reference>
<dbReference type="RefSeq" id="WP_165851627.1">
    <property type="nucleotide sequence ID" value="NZ_BHEO01000008.1"/>
</dbReference>
<proteinExistence type="predicted"/>
<name>A0A4R3JKM2_9FIRM</name>
<reference evidence="3 4" key="2">
    <citation type="submission" date="2019-03" db="EMBL/GenBank/DDBJ databases">
        <title>Genomic Encyclopedia of Type Strains, Phase IV (KMG-IV): sequencing the most valuable type-strain genomes for metagenomic binning, comparative biology and taxonomic classification.</title>
        <authorList>
            <person name="Goeker M."/>
        </authorList>
    </citation>
    <scope>NUCLEOTIDE SEQUENCE [LARGE SCALE GENOMIC DNA]</scope>
    <source>
        <strain evidence="3 4">DSM 103426</strain>
    </source>
</reference>
<evidence type="ECO:0000256" key="1">
    <source>
        <dbReference type="SAM" id="MobiDB-lite"/>
    </source>
</evidence>
<evidence type="ECO:0000313" key="3">
    <source>
        <dbReference type="EMBL" id="TCS66106.1"/>
    </source>
</evidence>
<dbReference type="Proteomes" id="UP000294613">
    <property type="component" value="Unassembled WGS sequence"/>
</dbReference>